<dbReference type="Gene3D" id="3.40.50.1000">
    <property type="entry name" value="HAD superfamily/HAD-like"/>
    <property type="match status" value="1"/>
</dbReference>
<evidence type="ECO:0000313" key="1">
    <source>
        <dbReference type="EMBL" id="UJO16843.1"/>
    </source>
</evidence>
<dbReference type="AlphaFoldDB" id="A0A9Q8P884"/>
<dbReference type="EMBL" id="CP090166">
    <property type="protein sequence ID" value="UJO16843.1"/>
    <property type="molecule type" value="Genomic_DNA"/>
</dbReference>
<dbReference type="RefSeq" id="XP_047761209.1">
    <property type="nucleotide sequence ID" value="XM_047903725.1"/>
</dbReference>
<name>A0A9Q8P884_PASFU</name>
<dbReference type="GeneID" id="71984455"/>
<accession>A0A9Q8P884</accession>
<dbReference type="InterPro" id="IPR036412">
    <property type="entry name" value="HAD-like_sf"/>
</dbReference>
<organism evidence="1 2">
    <name type="scientific">Passalora fulva</name>
    <name type="common">Tomato leaf mold</name>
    <name type="synonym">Cladosporium fulvum</name>
    <dbReference type="NCBI Taxonomy" id="5499"/>
    <lineage>
        <taxon>Eukaryota</taxon>
        <taxon>Fungi</taxon>
        <taxon>Dikarya</taxon>
        <taxon>Ascomycota</taxon>
        <taxon>Pezizomycotina</taxon>
        <taxon>Dothideomycetes</taxon>
        <taxon>Dothideomycetidae</taxon>
        <taxon>Mycosphaerellales</taxon>
        <taxon>Mycosphaerellaceae</taxon>
        <taxon>Fulvia</taxon>
    </lineage>
</organism>
<gene>
    <name evidence="1" type="ORF">CLAFUR5_04577</name>
</gene>
<dbReference type="Proteomes" id="UP000756132">
    <property type="component" value="Chromosome 4"/>
</dbReference>
<dbReference type="OrthoDB" id="426235at2759"/>
<sequence>MHHHRLVSTMSGKHPGFLPIAEGSTAGKDAAGRLHLGGIVFDMDGTLCEPQNYMFGEMRAALGIDKGIDILDHMHSLPEPQQSEAFDKIKEIERTAMTKQIPQAGLVTLMEALDRWGVKKGICTRNFDAPVTHLLQKHLPSHVSPFTPIITRDFKPPKPSPAGILHIAHAWGLVDSAEVPSTPVEERHLPLIMVGDSVDDMASGRDAGALTVLLASVGKGQSEELVNDERSDVVVYRLDELVGLIEEGIVPRSRE</sequence>
<dbReference type="CDD" id="cd01427">
    <property type="entry name" value="HAD_like"/>
    <property type="match status" value="1"/>
</dbReference>
<dbReference type="SFLD" id="SFLDS00003">
    <property type="entry name" value="Haloacid_Dehalogenase"/>
    <property type="match status" value="1"/>
</dbReference>
<dbReference type="KEGG" id="ffu:CLAFUR5_04577"/>
<reference evidence="1" key="2">
    <citation type="journal article" date="2022" name="Microb. Genom.">
        <title>A chromosome-scale genome assembly of the tomato pathogen Cladosporium fulvum reveals a compartmentalized genome architecture and the presence of a dispensable chromosome.</title>
        <authorList>
            <person name="Zaccaron A.Z."/>
            <person name="Chen L.H."/>
            <person name="Samaras A."/>
            <person name="Stergiopoulos I."/>
        </authorList>
    </citation>
    <scope>NUCLEOTIDE SEQUENCE</scope>
    <source>
        <strain evidence="1">Race5_Kim</strain>
    </source>
</reference>
<dbReference type="PANTHER" id="PTHR43885:SF1">
    <property type="entry name" value="SUPERFAMILY HYDROLASE, PUTATIVE (AFU_ORTHOLOGUE AFUA_4G13290)-RELATED"/>
    <property type="match status" value="1"/>
</dbReference>
<dbReference type="SUPFAM" id="SSF56784">
    <property type="entry name" value="HAD-like"/>
    <property type="match status" value="1"/>
</dbReference>
<reference evidence="1" key="1">
    <citation type="submission" date="2021-12" db="EMBL/GenBank/DDBJ databases">
        <authorList>
            <person name="Zaccaron A."/>
            <person name="Stergiopoulos I."/>
        </authorList>
    </citation>
    <scope>NUCLEOTIDE SEQUENCE</scope>
    <source>
        <strain evidence="1">Race5_Kim</strain>
    </source>
</reference>
<dbReference type="InterPro" id="IPR023214">
    <property type="entry name" value="HAD_sf"/>
</dbReference>
<evidence type="ECO:0000313" key="2">
    <source>
        <dbReference type="Proteomes" id="UP000756132"/>
    </source>
</evidence>
<keyword evidence="2" id="KW-1185">Reference proteome</keyword>
<dbReference type="SFLD" id="SFLDG01129">
    <property type="entry name" value="C1.5:_HAD__Beta-PGM__Phosphata"/>
    <property type="match status" value="1"/>
</dbReference>
<proteinExistence type="predicted"/>
<dbReference type="Pfam" id="PF00702">
    <property type="entry name" value="Hydrolase"/>
    <property type="match status" value="1"/>
</dbReference>
<protein>
    <submittedName>
        <fullName evidence="1">Uncharacterized protein</fullName>
    </submittedName>
</protein>
<dbReference type="PANTHER" id="PTHR43885">
    <property type="entry name" value="HALOACID DEHALOGENASE-LIKE HYDROLASE"/>
    <property type="match status" value="1"/>
</dbReference>
<dbReference type="Gene3D" id="1.10.260.80">
    <property type="match status" value="1"/>
</dbReference>